<dbReference type="PANTHER" id="PTHR48207:SF3">
    <property type="entry name" value="SUCCINATE--HYDROXYMETHYLGLUTARATE COA-TRANSFERASE"/>
    <property type="match status" value="1"/>
</dbReference>
<dbReference type="InterPro" id="IPR050483">
    <property type="entry name" value="CoA-transferase_III_domain"/>
</dbReference>
<dbReference type="InterPro" id="IPR003673">
    <property type="entry name" value="CoA-Trfase_fam_III"/>
</dbReference>
<organism evidence="3 4">
    <name type="scientific">Panagrolaimus davidi</name>
    <dbReference type="NCBI Taxonomy" id="227884"/>
    <lineage>
        <taxon>Eukaryota</taxon>
        <taxon>Metazoa</taxon>
        <taxon>Ecdysozoa</taxon>
        <taxon>Nematoda</taxon>
        <taxon>Chromadorea</taxon>
        <taxon>Rhabditida</taxon>
        <taxon>Tylenchina</taxon>
        <taxon>Panagrolaimomorpha</taxon>
        <taxon>Panagrolaimoidea</taxon>
        <taxon>Panagrolaimidae</taxon>
        <taxon>Panagrolaimus</taxon>
    </lineage>
</organism>
<keyword evidence="2" id="KW-0808">Transferase</keyword>
<dbReference type="WBParaSite" id="PDA_v2.g23021.t1">
    <property type="protein sequence ID" value="PDA_v2.g23021.t1"/>
    <property type="gene ID" value="PDA_v2.g23021"/>
</dbReference>
<comment type="similarity">
    <text evidence="1">Belongs to the CoA-transferase III family.</text>
</comment>
<sequence length="162" mass="17762">MFKNLSNRALQNIKILDFSRVVAAPVSSQILGDLGAEVWKIERPGTGDESRSYVPPTINGQSCYFACVNRNKKSIALNLNNEEGQSIARKLAKKSDVLLENFKTGNMKKFGLDYDSLREENGSLIYCSVTGYGSYGPYANDPGYDVILEGVGGFMKNTGLAF</sequence>
<evidence type="ECO:0000313" key="3">
    <source>
        <dbReference type="Proteomes" id="UP000887578"/>
    </source>
</evidence>
<dbReference type="Proteomes" id="UP000887578">
    <property type="component" value="Unplaced"/>
</dbReference>
<name>A0A914Q2D2_9BILA</name>
<protein>
    <submittedName>
        <fullName evidence="4">Uncharacterized protein</fullName>
    </submittedName>
</protein>
<dbReference type="InterPro" id="IPR023606">
    <property type="entry name" value="CoA-Trfase_III_dom_1_sf"/>
</dbReference>
<evidence type="ECO:0000256" key="2">
    <source>
        <dbReference type="ARBA" id="ARBA00022679"/>
    </source>
</evidence>
<evidence type="ECO:0000313" key="4">
    <source>
        <dbReference type="WBParaSite" id="PDA_v2.g23021.t1"/>
    </source>
</evidence>
<keyword evidence="3" id="KW-1185">Reference proteome</keyword>
<dbReference type="PANTHER" id="PTHR48207">
    <property type="entry name" value="SUCCINATE--HYDROXYMETHYLGLUTARATE COA-TRANSFERASE"/>
    <property type="match status" value="1"/>
</dbReference>
<dbReference type="Pfam" id="PF02515">
    <property type="entry name" value="CoA_transf_3"/>
    <property type="match status" value="1"/>
</dbReference>
<reference evidence="4" key="1">
    <citation type="submission" date="2022-11" db="UniProtKB">
        <authorList>
            <consortium name="WormBaseParasite"/>
        </authorList>
    </citation>
    <scope>IDENTIFICATION</scope>
</reference>
<proteinExistence type="inferred from homology"/>
<dbReference type="GO" id="GO:0008410">
    <property type="term" value="F:CoA-transferase activity"/>
    <property type="evidence" value="ECO:0007669"/>
    <property type="project" value="TreeGrafter"/>
</dbReference>
<dbReference type="SUPFAM" id="SSF89796">
    <property type="entry name" value="CoA-transferase family III (CaiB/BaiF)"/>
    <property type="match status" value="1"/>
</dbReference>
<dbReference type="AlphaFoldDB" id="A0A914Q2D2"/>
<evidence type="ECO:0000256" key="1">
    <source>
        <dbReference type="ARBA" id="ARBA00008383"/>
    </source>
</evidence>
<dbReference type="Gene3D" id="3.40.50.10540">
    <property type="entry name" value="Crotonobetainyl-coa:carnitine coa-transferase, domain 1"/>
    <property type="match status" value="1"/>
</dbReference>
<accession>A0A914Q2D2</accession>